<reference evidence="2" key="2">
    <citation type="submission" date="2013-04" db="EMBL/GenBank/DDBJ databases">
        <title>Genomic mechanisms accounting for the adaptation to parasitism in nematode-trapping fungi.</title>
        <authorList>
            <person name="Ahren D.G."/>
        </authorList>
    </citation>
    <scope>NUCLEOTIDE SEQUENCE [LARGE SCALE GENOMIC DNA]</scope>
    <source>
        <strain evidence="2">CBS 200.50</strain>
    </source>
</reference>
<proteinExistence type="predicted"/>
<dbReference type="Proteomes" id="UP000015100">
    <property type="component" value="Unassembled WGS sequence"/>
</dbReference>
<dbReference type="EMBL" id="AQGS01000810">
    <property type="protein sequence ID" value="EPS36996.1"/>
    <property type="molecule type" value="Genomic_DNA"/>
</dbReference>
<protein>
    <submittedName>
        <fullName evidence="1">Uncharacterized protein</fullName>
    </submittedName>
</protein>
<dbReference type="AlphaFoldDB" id="S8A775"/>
<sequence>MKRLEQPLSDEGVMQLILRLPTWDNPDTWYGHVSKELIVRGLATEENAEDMANTYINNCFNRDKNFGKKVKAIAEAQERAARVIGEPVYRRMYIDEHYLEVSDNEIDRRDEGEEVEFERQGKRNLHELFGKTQVDLKETAPVAPKPALKSILKRTSPLVDLSSISPKQASPKQAMGSNFYGLTSLGSGESQENSILLDF</sequence>
<dbReference type="HOGENOM" id="CLU_1372168_0_0_1"/>
<reference evidence="1 2" key="1">
    <citation type="journal article" date="2013" name="PLoS Genet.">
        <title>Genomic mechanisms accounting for the adaptation to parasitism in nematode-trapping fungi.</title>
        <authorList>
            <person name="Meerupati T."/>
            <person name="Andersson K.M."/>
            <person name="Friman E."/>
            <person name="Kumar D."/>
            <person name="Tunlid A."/>
            <person name="Ahren D."/>
        </authorList>
    </citation>
    <scope>NUCLEOTIDE SEQUENCE [LARGE SCALE GENOMIC DNA]</scope>
    <source>
        <strain evidence="1 2">CBS 200.50</strain>
    </source>
</reference>
<keyword evidence="2" id="KW-1185">Reference proteome</keyword>
<name>S8A775_DACHA</name>
<accession>S8A775</accession>
<comment type="caution">
    <text evidence="1">The sequence shown here is derived from an EMBL/GenBank/DDBJ whole genome shotgun (WGS) entry which is preliminary data.</text>
</comment>
<gene>
    <name evidence="1" type="ORF">H072_9439</name>
</gene>
<organism evidence="1 2">
    <name type="scientific">Dactylellina haptotyla (strain CBS 200.50)</name>
    <name type="common">Nematode-trapping fungus</name>
    <name type="synonym">Monacrosporium haptotylum</name>
    <dbReference type="NCBI Taxonomy" id="1284197"/>
    <lineage>
        <taxon>Eukaryota</taxon>
        <taxon>Fungi</taxon>
        <taxon>Dikarya</taxon>
        <taxon>Ascomycota</taxon>
        <taxon>Pezizomycotina</taxon>
        <taxon>Orbiliomycetes</taxon>
        <taxon>Orbiliales</taxon>
        <taxon>Orbiliaceae</taxon>
        <taxon>Dactylellina</taxon>
    </lineage>
</organism>
<evidence type="ECO:0000313" key="2">
    <source>
        <dbReference type="Proteomes" id="UP000015100"/>
    </source>
</evidence>
<evidence type="ECO:0000313" key="1">
    <source>
        <dbReference type="EMBL" id="EPS36996.1"/>
    </source>
</evidence>
<dbReference type="OrthoDB" id="10582849at2759"/>